<proteinExistence type="predicted"/>
<dbReference type="Proteomes" id="UP000499080">
    <property type="component" value="Unassembled WGS sequence"/>
</dbReference>
<dbReference type="AlphaFoldDB" id="A0A4Y2JKQ9"/>
<sequence length="89" mass="9947">MTFELALLSKFRPKPAGGRLTDDADLACSRSTSNDVSLVESSFELGTFRARNRDITTWPLQLFPKNFRILTLLQKSARVCTLKTVQQAG</sequence>
<protein>
    <submittedName>
        <fullName evidence="1">Uncharacterized protein</fullName>
    </submittedName>
</protein>
<organism evidence="1 2">
    <name type="scientific">Araneus ventricosus</name>
    <name type="common">Orbweaver spider</name>
    <name type="synonym">Epeira ventricosa</name>
    <dbReference type="NCBI Taxonomy" id="182803"/>
    <lineage>
        <taxon>Eukaryota</taxon>
        <taxon>Metazoa</taxon>
        <taxon>Ecdysozoa</taxon>
        <taxon>Arthropoda</taxon>
        <taxon>Chelicerata</taxon>
        <taxon>Arachnida</taxon>
        <taxon>Araneae</taxon>
        <taxon>Araneomorphae</taxon>
        <taxon>Entelegynae</taxon>
        <taxon>Araneoidea</taxon>
        <taxon>Araneidae</taxon>
        <taxon>Araneus</taxon>
    </lineage>
</organism>
<accession>A0A4Y2JKQ9</accession>
<dbReference type="EMBL" id="BGPR01003593">
    <property type="protein sequence ID" value="GBM90058.1"/>
    <property type="molecule type" value="Genomic_DNA"/>
</dbReference>
<gene>
    <name evidence="1" type="ORF">AVEN_28388_1</name>
</gene>
<evidence type="ECO:0000313" key="2">
    <source>
        <dbReference type="Proteomes" id="UP000499080"/>
    </source>
</evidence>
<evidence type="ECO:0000313" key="1">
    <source>
        <dbReference type="EMBL" id="GBM90058.1"/>
    </source>
</evidence>
<keyword evidence="2" id="KW-1185">Reference proteome</keyword>
<name>A0A4Y2JKQ9_ARAVE</name>
<reference evidence="1 2" key="1">
    <citation type="journal article" date="2019" name="Sci. Rep.">
        <title>Orb-weaving spider Araneus ventricosus genome elucidates the spidroin gene catalogue.</title>
        <authorList>
            <person name="Kono N."/>
            <person name="Nakamura H."/>
            <person name="Ohtoshi R."/>
            <person name="Moran D.A.P."/>
            <person name="Shinohara A."/>
            <person name="Yoshida Y."/>
            <person name="Fujiwara M."/>
            <person name="Mori M."/>
            <person name="Tomita M."/>
            <person name="Arakawa K."/>
        </authorList>
    </citation>
    <scope>NUCLEOTIDE SEQUENCE [LARGE SCALE GENOMIC DNA]</scope>
</reference>
<comment type="caution">
    <text evidence="1">The sequence shown here is derived from an EMBL/GenBank/DDBJ whole genome shotgun (WGS) entry which is preliminary data.</text>
</comment>